<dbReference type="AlphaFoldDB" id="A0A5B7IFR7"/>
<name>A0A5B7IFR7_PORTR</name>
<proteinExistence type="predicted"/>
<gene>
    <name evidence="1" type="ORF">E2C01_075744</name>
</gene>
<accession>A0A5B7IFR7</accession>
<sequence length="130" mass="14604">MSFPRLRTVGIPALTHLPLSGHTRIRHRLSALSDADVEGPAVAGSARFNGLKKQDMEEGPAVSGSADFLIKSGHFSVRHEPLCYSWQDLGHITSGFPELFRYHQEIFSKSLDVQAMHRFFFLVSLFYCLL</sequence>
<evidence type="ECO:0000313" key="2">
    <source>
        <dbReference type="Proteomes" id="UP000324222"/>
    </source>
</evidence>
<reference evidence="1 2" key="1">
    <citation type="submission" date="2019-05" db="EMBL/GenBank/DDBJ databases">
        <title>Another draft genome of Portunus trituberculatus and its Hox gene families provides insights of decapod evolution.</title>
        <authorList>
            <person name="Jeong J.-H."/>
            <person name="Song I."/>
            <person name="Kim S."/>
            <person name="Choi T."/>
            <person name="Kim D."/>
            <person name="Ryu S."/>
            <person name="Kim W."/>
        </authorList>
    </citation>
    <scope>NUCLEOTIDE SEQUENCE [LARGE SCALE GENOMIC DNA]</scope>
    <source>
        <tissue evidence="1">Muscle</tissue>
    </source>
</reference>
<evidence type="ECO:0000313" key="1">
    <source>
        <dbReference type="EMBL" id="MPC81143.1"/>
    </source>
</evidence>
<comment type="caution">
    <text evidence="1">The sequence shown here is derived from an EMBL/GenBank/DDBJ whole genome shotgun (WGS) entry which is preliminary data.</text>
</comment>
<protein>
    <submittedName>
        <fullName evidence="1">Uncharacterized protein</fullName>
    </submittedName>
</protein>
<dbReference type="Proteomes" id="UP000324222">
    <property type="component" value="Unassembled WGS sequence"/>
</dbReference>
<dbReference type="EMBL" id="VSRR010056059">
    <property type="protein sequence ID" value="MPC81143.1"/>
    <property type="molecule type" value="Genomic_DNA"/>
</dbReference>
<organism evidence="1 2">
    <name type="scientific">Portunus trituberculatus</name>
    <name type="common">Swimming crab</name>
    <name type="synonym">Neptunus trituberculatus</name>
    <dbReference type="NCBI Taxonomy" id="210409"/>
    <lineage>
        <taxon>Eukaryota</taxon>
        <taxon>Metazoa</taxon>
        <taxon>Ecdysozoa</taxon>
        <taxon>Arthropoda</taxon>
        <taxon>Crustacea</taxon>
        <taxon>Multicrustacea</taxon>
        <taxon>Malacostraca</taxon>
        <taxon>Eumalacostraca</taxon>
        <taxon>Eucarida</taxon>
        <taxon>Decapoda</taxon>
        <taxon>Pleocyemata</taxon>
        <taxon>Brachyura</taxon>
        <taxon>Eubrachyura</taxon>
        <taxon>Portunoidea</taxon>
        <taxon>Portunidae</taxon>
        <taxon>Portuninae</taxon>
        <taxon>Portunus</taxon>
    </lineage>
</organism>
<keyword evidence="2" id="KW-1185">Reference proteome</keyword>